<evidence type="ECO:0000256" key="3">
    <source>
        <dbReference type="ARBA" id="ARBA00023136"/>
    </source>
</evidence>
<gene>
    <name evidence="7" type="ORF">SAMN05192563_101556</name>
</gene>
<sequence>MTSPDHARSVARSAGGAASSASATASASAASTTLDAGSISARLDRLPATRSIWKLVVLLSLGFFFELYDLLYSGYVAPGLVKSGLLTATTHGLFGSTGVASFIAALFSGLFIGTIACGFLADRFGRRAVFTYSLLWYTAANVVMAFQETATGLNFWRFVACACGIKGVIFERSAFPVGLVGRKTRIFNPSLVLRNQAFRFHSVKFETMLHCTFN</sequence>
<evidence type="ECO:0000256" key="5">
    <source>
        <dbReference type="SAM" id="SignalP"/>
    </source>
</evidence>
<feature type="transmembrane region" description="Helical" evidence="4">
    <location>
        <begin position="52"/>
        <end position="73"/>
    </location>
</feature>
<feature type="domain" description="Major facilitator superfamily (MFS) profile" evidence="6">
    <location>
        <begin position="55"/>
        <end position="214"/>
    </location>
</feature>
<evidence type="ECO:0000259" key="6">
    <source>
        <dbReference type="PROSITE" id="PS50850"/>
    </source>
</evidence>
<dbReference type="InterPro" id="IPR020846">
    <property type="entry name" value="MFS_dom"/>
</dbReference>
<accession>A0A1I7E9C7</accession>
<keyword evidence="1 4" id="KW-0812">Transmembrane</keyword>
<dbReference type="GO" id="GO:0022857">
    <property type="term" value="F:transmembrane transporter activity"/>
    <property type="evidence" value="ECO:0007669"/>
    <property type="project" value="InterPro"/>
</dbReference>
<evidence type="ECO:0000256" key="1">
    <source>
        <dbReference type="ARBA" id="ARBA00022692"/>
    </source>
</evidence>
<feature type="signal peptide" evidence="5">
    <location>
        <begin position="1"/>
        <end position="29"/>
    </location>
</feature>
<dbReference type="InterPro" id="IPR036259">
    <property type="entry name" value="MFS_trans_sf"/>
</dbReference>
<evidence type="ECO:0000313" key="7">
    <source>
        <dbReference type="EMBL" id="SFU20566.1"/>
    </source>
</evidence>
<reference evidence="7 8" key="1">
    <citation type="submission" date="2016-10" db="EMBL/GenBank/DDBJ databases">
        <authorList>
            <person name="de Groot N.N."/>
        </authorList>
    </citation>
    <scope>NUCLEOTIDE SEQUENCE [LARGE SCALE GENOMIC DNA]</scope>
    <source>
        <strain evidence="7 8">LMG 27731</strain>
    </source>
</reference>
<organism evidence="7 8">
    <name type="scientific">Paraburkholderia aspalathi</name>
    <dbReference type="NCBI Taxonomy" id="1324617"/>
    <lineage>
        <taxon>Bacteria</taxon>
        <taxon>Pseudomonadati</taxon>
        <taxon>Pseudomonadota</taxon>
        <taxon>Betaproteobacteria</taxon>
        <taxon>Burkholderiales</taxon>
        <taxon>Burkholderiaceae</taxon>
        <taxon>Paraburkholderia</taxon>
    </lineage>
</organism>
<evidence type="ECO:0000256" key="4">
    <source>
        <dbReference type="SAM" id="Phobius"/>
    </source>
</evidence>
<proteinExistence type="predicted"/>
<dbReference type="Gene3D" id="1.20.1250.20">
    <property type="entry name" value="MFS general substrate transporter like domains"/>
    <property type="match status" value="1"/>
</dbReference>
<evidence type="ECO:0000313" key="8">
    <source>
        <dbReference type="Proteomes" id="UP000198844"/>
    </source>
</evidence>
<dbReference type="AlphaFoldDB" id="A0A1I7E9C7"/>
<feature type="chain" id="PRO_5011556316" evidence="5">
    <location>
        <begin position="30"/>
        <end position="214"/>
    </location>
</feature>
<dbReference type="Proteomes" id="UP000198844">
    <property type="component" value="Unassembled WGS sequence"/>
</dbReference>
<dbReference type="EMBL" id="FPBH01000015">
    <property type="protein sequence ID" value="SFU20566.1"/>
    <property type="molecule type" value="Genomic_DNA"/>
</dbReference>
<keyword evidence="2 4" id="KW-1133">Transmembrane helix</keyword>
<keyword evidence="5" id="KW-0732">Signal</keyword>
<evidence type="ECO:0000256" key="2">
    <source>
        <dbReference type="ARBA" id="ARBA00022989"/>
    </source>
</evidence>
<protein>
    <submittedName>
        <fullName evidence="7">MFS transporter, putative metabolite:H+ symporter</fullName>
    </submittedName>
</protein>
<name>A0A1I7E9C7_9BURK</name>
<dbReference type="PROSITE" id="PS50850">
    <property type="entry name" value="MFS"/>
    <property type="match status" value="1"/>
</dbReference>
<keyword evidence="3 4" id="KW-0472">Membrane</keyword>
<dbReference type="SUPFAM" id="SSF103473">
    <property type="entry name" value="MFS general substrate transporter"/>
    <property type="match status" value="1"/>
</dbReference>
<feature type="transmembrane region" description="Helical" evidence="4">
    <location>
        <begin position="93"/>
        <end position="121"/>
    </location>
</feature>